<dbReference type="OrthoDB" id="5198105at2"/>
<evidence type="ECO:0000313" key="3">
    <source>
        <dbReference type="Proteomes" id="UP000201838"/>
    </source>
</evidence>
<keyword evidence="1" id="KW-0812">Transmembrane</keyword>
<organism evidence="2 3">
    <name type="scientific">Boseongicola aestuarii</name>
    <dbReference type="NCBI Taxonomy" id="1470561"/>
    <lineage>
        <taxon>Bacteria</taxon>
        <taxon>Pseudomonadati</taxon>
        <taxon>Pseudomonadota</taxon>
        <taxon>Alphaproteobacteria</taxon>
        <taxon>Rhodobacterales</taxon>
        <taxon>Paracoccaceae</taxon>
        <taxon>Boseongicola</taxon>
    </lineage>
</organism>
<dbReference type="RefSeq" id="WP_141138257.1">
    <property type="nucleotide sequence ID" value="NZ_FXXQ01000004.1"/>
</dbReference>
<sequence length="198" mass="21274">MAKHIASSHIAAVAVTAGLLVTMIYLVMINVTLAHIETASGLVPFDMRPLGYGPTDAAALLDALGADGRWYYLSRQIPLDTLYPALLALTLIATIYWLSQRRPDRMLTRAAIALSIACALLDYLENLGIAVMISNWPDIPTALVYATSTVTIAKSLATTLAVLLTICIAVVRVRQPKADPRKQAVHPEASTTRAPSPL</sequence>
<keyword evidence="1" id="KW-1133">Transmembrane helix</keyword>
<feature type="transmembrane region" description="Helical" evidence="1">
    <location>
        <begin position="81"/>
        <end position="98"/>
    </location>
</feature>
<feature type="transmembrane region" description="Helical" evidence="1">
    <location>
        <begin position="110"/>
        <end position="133"/>
    </location>
</feature>
<name>A0A238IZN2_9RHOB</name>
<protein>
    <submittedName>
        <fullName evidence="2">Uncharacterized protein</fullName>
    </submittedName>
</protein>
<keyword evidence="1" id="KW-0472">Membrane</keyword>
<feature type="transmembrane region" description="Helical" evidence="1">
    <location>
        <begin position="12"/>
        <end position="36"/>
    </location>
</feature>
<dbReference type="AlphaFoldDB" id="A0A238IZN2"/>
<gene>
    <name evidence="2" type="ORF">BOA8489_01610</name>
</gene>
<dbReference type="Proteomes" id="UP000201838">
    <property type="component" value="Unassembled WGS sequence"/>
</dbReference>
<keyword evidence="3" id="KW-1185">Reference proteome</keyword>
<dbReference type="EMBL" id="FXXQ01000004">
    <property type="protein sequence ID" value="SMX23501.1"/>
    <property type="molecule type" value="Genomic_DNA"/>
</dbReference>
<accession>A0A238IZN2</accession>
<proteinExistence type="predicted"/>
<evidence type="ECO:0000313" key="2">
    <source>
        <dbReference type="EMBL" id="SMX23501.1"/>
    </source>
</evidence>
<evidence type="ECO:0000256" key="1">
    <source>
        <dbReference type="SAM" id="Phobius"/>
    </source>
</evidence>
<reference evidence="3" key="1">
    <citation type="submission" date="2017-05" db="EMBL/GenBank/DDBJ databases">
        <authorList>
            <person name="Rodrigo-Torres L."/>
            <person name="Arahal R. D."/>
            <person name="Lucena T."/>
        </authorList>
    </citation>
    <scope>NUCLEOTIDE SEQUENCE [LARGE SCALE GENOMIC DNA]</scope>
    <source>
        <strain evidence="3">CECT 8489</strain>
    </source>
</reference>
<feature type="transmembrane region" description="Helical" evidence="1">
    <location>
        <begin position="153"/>
        <end position="173"/>
    </location>
</feature>